<feature type="region of interest" description="Disordered" evidence="6">
    <location>
        <begin position="252"/>
        <end position="281"/>
    </location>
</feature>
<keyword evidence="9" id="KW-1185">Reference proteome</keyword>
<evidence type="ECO:0000256" key="1">
    <source>
        <dbReference type="ARBA" id="ARBA00022723"/>
    </source>
</evidence>
<dbReference type="InterPro" id="IPR006612">
    <property type="entry name" value="THAP_Znf"/>
</dbReference>
<evidence type="ECO:0000256" key="5">
    <source>
        <dbReference type="PROSITE-ProRule" id="PRU00309"/>
    </source>
</evidence>
<feature type="compositionally biased region" description="Low complexity" evidence="6">
    <location>
        <begin position="578"/>
        <end position="589"/>
    </location>
</feature>
<reference evidence="8 9" key="1">
    <citation type="submission" date="2019-08" db="EMBL/GenBank/DDBJ databases">
        <authorList>
            <person name="Alioto T."/>
            <person name="Alioto T."/>
            <person name="Gomez Garrido J."/>
        </authorList>
    </citation>
    <scope>NUCLEOTIDE SEQUENCE [LARGE SCALE GENOMIC DNA]</scope>
</reference>
<feature type="compositionally biased region" description="Acidic residues" evidence="6">
    <location>
        <begin position="723"/>
        <end position="735"/>
    </location>
</feature>
<evidence type="ECO:0000256" key="3">
    <source>
        <dbReference type="ARBA" id="ARBA00022833"/>
    </source>
</evidence>
<feature type="region of interest" description="Disordered" evidence="6">
    <location>
        <begin position="780"/>
        <end position="803"/>
    </location>
</feature>
<dbReference type="SUPFAM" id="SSF57716">
    <property type="entry name" value="Glucocorticoid receptor-like (DNA-binding domain)"/>
    <property type="match status" value="1"/>
</dbReference>
<evidence type="ECO:0000256" key="6">
    <source>
        <dbReference type="SAM" id="MobiDB-lite"/>
    </source>
</evidence>
<dbReference type="SMART" id="SM00692">
    <property type="entry name" value="DM3"/>
    <property type="match status" value="1"/>
</dbReference>
<feature type="compositionally biased region" description="Acidic residues" evidence="6">
    <location>
        <begin position="782"/>
        <end position="797"/>
    </location>
</feature>
<gene>
    <name evidence="8" type="ORF">CINCED_3A002703</name>
</gene>
<feature type="compositionally biased region" description="Basic and acidic residues" evidence="6">
    <location>
        <begin position="268"/>
        <end position="281"/>
    </location>
</feature>
<feature type="compositionally biased region" description="Acidic residues" evidence="6">
    <location>
        <begin position="530"/>
        <end position="539"/>
    </location>
</feature>
<sequence length="1145" mass="129171">MNSDDLPAVKRRKVKIEEALKEIRTKRTGSSKNVQVQKKVKLGNSNRIDNEEYCTITKPEKNVPVIHSRYFLQNCSSKALIIINDLLESRINDIKDDGKKDSSANTNQDMTKTIMTEALEEEENDKNSGINALKVISTLLKKIYEQTDATNETHININQNITNKTMIKETVKKEDKNKNCAMNTLSIVDNILKTFCAQKNDATTDSLINMNQDVLYKTMVKKTVDKKPKNKNREINALSIIDSLLDKIDKQEDAKKESQVNQNQNINDKTKEETMEKEDKNKNRGINALSIIDRLLDKIDKQEDAKKKSQVNQNQNIPVKTKEETMEKEDKNKIIANDFSVEQYSNATQTSTEIINLDSSDDEITEKTPPVLTIRQSFQNTTEVPNILSPPNDIIDLTNNSFNDEQSNESFPESNTFHSSSVAEDPPENNLIFIDLTDSEEENNELMSKEGSQSDNSDGKHNTTEKCIPVNTDIIKPKKDEKKSVNIKLYKSSSSKNTWLTSKQSNEDIQTLQISSDSSSSIADNMDNNSESETDDDNNEISLNSPQDTDEKDNDAVADTESDVTDSDNNDDNDNQNETDSQSVTMDNNVNDDTDFENNENDSVKSFGDSDSNNTIENDVDNMESQCSDNNIEDSSGSEIFTLPRDDLNDCECDDDINSDMDSDLDSVIRETCNELRNAKNYDSSDNEDENIFDEDSDGDSSPDDGSQSSFDRKLVLNTNSSDDFESSSEEDSDSDSLPRDDGKTTNDKGRCHNSDDSNDIMKELSSGEEFEALYCTQQVESDSENTADSNVNDDMESQNNDDRIEILHKDTSEPDSELKTDDELIETSQINSQSTLKNNSNNNTHVRNTSEINSVEIEPDSSFQTSGKINLYNKTYSPTCIGRNMIDNIVTEQQADSSSGPHIEDWIPEDCEQISTIKNLSDVTHTDTNYDQHKQVFPGTDESKPVYGVQCSLTNCITKIYDENNSIPTCYFRFPSDFVRCSAWIEQCGSRNLPISNLQSLHECCLYLCSIHFGKEMFLSYENKVLCANALPTIFKSNTRLQPKQSFTMHTKITKIKMIFDLSIKTSNNLLCSSASSLTGFPEDIQFQKLVSEAIGQNEDVKKSVILLQERFKYADTIEKCIQICEELLPPDLLKLVKDYLLDN</sequence>
<evidence type="ECO:0000313" key="8">
    <source>
        <dbReference type="EMBL" id="VVC34375.1"/>
    </source>
</evidence>
<feature type="region of interest" description="Disordered" evidence="6">
    <location>
        <begin position="441"/>
        <end position="483"/>
    </location>
</feature>
<feature type="region of interest" description="Disordered" evidence="6">
    <location>
        <begin position="512"/>
        <end position="664"/>
    </location>
</feature>
<evidence type="ECO:0000313" key="9">
    <source>
        <dbReference type="Proteomes" id="UP000325440"/>
    </source>
</evidence>
<feature type="region of interest" description="Disordered" evidence="6">
    <location>
        <begin position="831"/>
        <end position="852"/>
    </location>
</feature>
<feature type="region of interest" description="Disordered" evidence="6">
    <location>
        <begin position="397"/>
        <end position="429"/>
    </location>
</feature>
<name>A0A5E4MSK8_9HEMI</name>
<feature type="compositionally biased region" description="Acidic residues" evidence="6">
    <location>
        <begin position="548"/>
        <end position="577"/>
    </location>
</feature>
<feature type="compositionally biased region" description="Low complexity" evidence="6">
    <location>
        <begin position="515"/>
        <end position="529"/>
    </location>
</feature>
<dbReference type="GO" id="GO:0003677">
    <property type="term" value="F:DNA binding"/>
    <property type="evidence" value="ECO:0007669"/>
    <property type="project" value="UniProtKB-UniRule"/>
</dbReference>
<feature type="compositionally biased region" description="Acidic residues" evidence="6">
    <location>
        <begin position="685"/>
        <end position="703"/>
    </location>
</feature>
<feature type="compositionally biased region" description="Acidic residues" evidence="6">
    <location>
        <begin position="649"/>
        <end position="664"/>
    </location>
</feature>
<dbReference type="SMART" id="SM00980">
    <property type="entry name" value="THAP"/>
    <property type="match status" value="1"/>
</dbReference>
<protein>
    <submittedName>
        <fullName evidence="8">Zinc finger, C2CH-type</fullName>
    </submittedName>
</protein>
<keyword evidence="4 5" id="KW-0238">DNA-binding</keyword>
<dbReference type="AlphaFoldDB" id="A0A5E4MSK8"/>
<evidence type="ECO:0000256" key="2">
    <source>
        <dbReference type="ARBA" id="ARBA00022771"/>
    </source>
</evidence>
<evidence type="ECO:0000256" key="4">
    <source>
        <dbReference type="ARBA" id="ARBA00023125"/>
    </source>
</evidence>
<keyword evidence="2 5" id="KW-0863">Zinc-finger</keyword>
<dbReference type="GO" id="GO:0008270">
    <property type="term" value="F:zinc ion binding"/>
    <property type="evidence" value="ECO:0007669"/>
    <property type="project" value="UniProtKB-KW"/>
</dbReference>
<proteinExistence type="predicted"/>
<feature type="domain" description="THAP-type" evidence="7">
    <location>
        <begin position="945"/>
        <end position="1036"/>
    </location>
</feature>
<feature type="compositionally biased region" description="Polar residues" evidence="6">
    <location>
        <begin position="609"/>
        <end position="639"/>
    </location>
</feature>
<feature type="compositionally biased region" description="Acidic residues" evidence="6">
    <location>
        <begin position="590"/>
        <end position="600"/>
    </location>
</feature>
<dbReference type="Proteomes" id="UP000325440">
    <property type="component" value="Unassembled WGS sequence"/>
</dbReference>
<feature type="compositionally biased region" description="Polar residues" evidence="6">
    <location>
        <begin position="397"/>
        <end position="422"/>
    </location>
</feature>
<accession>A0A5E4MSK8</accession>
<keyword evidence="3" id="KW-0862">Zinc</keyword>
<feature type="region of interest" description="Disordered" evidence="6">
    <location>
        <begin position="677"/>
        <end position="761"/>
    </location>
</feature>
<dbReference type="Pfam" id="PF05485">
    <property type="entry name" value="THAP"/>
    <property type="match status" value="1"/>
</dbReference>
<dbReference type="EMBL" id="CABPRJ010000993">
    <property type="protein sequence ID" value="VVC34375.1"/>
    <property type="molecule type" value="Genomic_DNA"/>
</dbReference>
<keyword evidence="1" id="KW-0479">Metal-binding</keyword>
<evidence type="ECO:0000259" key="7">
    <source>
        <dbReference type="PROSITE" id="PS50950"/>
    </source>
</evidence>
<dbReference type="PROSITE" id="PS50950">
    <property type="entry name" value="ZF_THAP"/>
    <property type="match status" value="1"/>
</dbReference>
<organism evidence="8 9">
    <name type="scientific">Cinara cedri</name>
    <dbReference type="NCBI Taxonomy" id="506608"/>
    <lineage>
        <taxon>Eukaryota</taxon>
        <taxon>Metazoa</taxon>
        <taxon>Ecdysozoa</taxon>
        <taxon>Arthropoda</taxon>
        <taxon>Hexapoda</taxon>
        <taxon>Insecta</taxon>
        <taxon>Pterygota</taxon>
        <taxon>Neoptera</taxon>
        <taxon>Paraneoptera</taxon>
        <taxon>Hemiptera</taxon>
        <taxon>Sternorrhyncha</taxon>
        <taxon>Aphidomorpha</taxon>
        <taxon>Aphidoidea</taxon>
        <taxon>Aphididae</taxon>
        <taxon>Lachninae</taxon>
        <taxon>Cinara</taxon>
    </lineage>
</organism>
<feature type="compositionally biased region" description="Basic and acidic residues" evidence="6">
    <location>
        <begin position="737"/>
        <end position="761"/>
    </location>
</feature>